<dbReference type="SMART" id="SM00204">
    <property type="entry name" value="TGFB"/>
    <property type="match status" value="1"/>
</dbReference>
<reference evidence="8" key="1">
    <citation type="journal article" date="2019" name="bioRxiv">
        <title>The Genome of the Zebra Mussel, Dreissena polymorpha: A Resource for Invasive Species Research.</title>
        <authorList>
            <person name="McCartney M.A."/>
            <person name="Auch B."/>
            <person name="Kono T."/>
            <person name="Mallez S."/>
            <person name="Zhang Y."/>
            <person name="Obille A."/>
            <person name="Becker A."/>
            <person name="Abrahante J.E."/>
            <person name="Garbe J."/>
            <person name="Badalamenti J.P."/>
            <person name="Herman A."/>
            <person name="Mangelson H."/>
            <person name="Liachko I."/>
            <person name="Sullivan S."/>
            <person name="Sone E.D."/>
            <person name="Koren S."/>
            <person name="Silverstein K.A.T."/>
            <person name="Beckman K.B."/>
            <person name="Gohl D.M."/>
        </authorList>
    </citation>
    <scope>NUCLEOTIDE SEQUENCE</scope>
    <source>
        <strain evidence="8">Duluth1</strain>
        <tissue evidence="8">Whole animal</tissue>
    </source>
</reference>
<dbReference type="SUPFAM" id="SSF57501">
    <property type="entry name" value="Cystine-knot cytokines"/>
    <property type="match status" value="1"/>
</dbReference>
<dbReference type="AlphaFoldDB" id="A0A9D4BJS3"/>
<dbReference type="InterPro" id="IPR001839">
    <property type="entry name" value="TGF-b_C"/>
</dbReference>
<dbReference type="InterPro" id="IPR015615">
    <property type="entry name" value="TGF-beta-rel"/>
</dbReference>
<organism evidence="8 9">
    <name type="scientific">Dreissena polymorpha</name>
    <name type="common">Zebra mussel</name>
    <name type="synonym">Mytilus polymorpha</name>
    <dbReference type="NCBI Taxonomy" id="45954"/>
    <lineage>
        <taxon>Eukaryota</taxon>
        <taxon>Metazoa</taxon>
        <taxon>Spiralia</taxon>
        <taxon>Lophotrochozoa</taxon>
        <taxon>Mollusca</taxon>
        <taxon>Bivalvia</taxon>
        <taxon>Autobranchia</taxon>
        <taxon>Heteroconchia</taxon>
        <taxon>Euheterodonta</taxon>
        <taxon>Imparidentia</taxon>
        <taxon>Neoheterodontei</taxon>
        <taxon>Myida</taxon>
        <taxon>Dreissenoidea</taxon>
        <taxon>Dreissenidae</taxon>
        <taxon>Dreissena</taxon>
    </lineage>
</organism>
<dbReference type="PANTHER" id="PTHR11848:SF302">
    <property type="entry name" value="TGF-BETA FAMILY PROFILE DOMAIN-CONTAINING PROTEIN"/>
    <property type="match status" value="1"/>
</dbReference>
<dbReference type="Gene3D" id="2.10.90.10">
    <property type="entry name" value="Cystine-knot cytokines"/>
    <property type="match status" value="1"/>
</dbReference>
<protein>
    <recommendedName>
        <fullName evidence="7">TGF-beta family profile domain-containing protein</fullName>
    </recommendedName>
</protein>
<dbReference type="EMBL" id="JAIWYP010000016">
    <property type="protein sequence ID" value="KAH3695918.1"/>
    <property type="molecule type" value="Genomic_DNA"/>
</dbReference>
<accession>A0A9D4BJS3</accession>
<evidence type="ECO:0000313" key="8">
    <source>
        <dbReference type="EMBL" id="KAH3695918.1"/>
    </source>
</evidence>
<comment type="similarity">
    <text evidence="2 4">Belongs to the TGF-beta family.</text>
</comment>
<dbReference type="GO" id="GO:0005615">
    <property type="term" value="C:extracellular space"/>
    <property type="evidence" value="ECO:0007669"/>
    <property type="project" value="TreeGrafter"/>
</dbReference>
<dbReference type="Pfam" id="PF00019">
    <property type="entry name" value="TGF_beta"/>
    <property type="match status" value="1"/>
</dbReference>
<evidence type="ECO:0000256" key="3">
    <source>
        <dbReference type="ARBA" id="ARBA00022525"/>
    </source>
</evidence>
<comment type="caution">
    <text evidence="8">The sequence shown here is derived from an EMBL/GenBank/DDBJ whole genome shotgun (WGS) entry which is preliminary data.</text>
</comment>
<feature type="domain" description="TGF-beta family profile" evidence="7">
    <location>
        <begin position="324"/>
        <end position="455"/>
    </location>
</feature>
<evidence type="ECO:0000256" key="4">
    <source>
        <dbReference type="RuleBase" id="RU000354"/>
    </source>
</evidence>
<dbReference type="Proteomes" id="UP000828390">
    <property type="component" value="Unassembled WGS sequence"/>
</dbReference>
<dbReference type="GO" id="GO:0005125">
    <property type="term" value="F:cytokine activity"/>
    <property type="evidence" value="ECO:0007669"/>
    <property type="project" value="TreeGrafter"/>
</dbReference>
<gene>
    <name evidence="8" type="ORF">DPMN_083376</name>
</gene>
<keyword evidence="9" id="KW-1185">Reference proteome</keyword>
<dbReference type="InterPro" id="IPR029034">
    <property type="entry name" value="Cystine-knot_cytokine"/>
</dbReference>
<comment type="subcellular location">
    <subcellularLocation>
        <location evidence="1">Secreted</location>
    </subcellularLocation>
</comment>
<keyword evidence="3" id="KW-0964">Secreted</keyword>
<proteinExistence type="inferred from homology"/>
<feature type="signal peptide" evidence="6">
    <location>
        <begin position="1"/>
        <end position="23"/>
    </location>
</feature>
<evidence type="ECO:0000256" key="1">
    <source>
        <dbReference type="ARBA" id="ARBA00004613"/>
    </source>
</evidence>
<evidence type="ECO:0000259" key="7">
    <source>
        <dbReference type="PROSITE" id="PS51362"/>
    </source>
</evidence>
<evidence type="ECO:0000256" key="5">
    <source>
        <dbReference type="SAM" id="MobiDB-lite"/>
    </source>
</evidence>
<keyword evidence="6" id="KW-0732">Signal</keyword>
<dbReference type="PANTHER" id="PTHR11848">
    <property type="entry name" value="TGF-BETA FAMILY"/>
    <property type="match status" value="1"/>
</dbReference>
<evidence type="ECO:0000256" key="2">
    <source>
        <dbReference type="ARBA" id="ARBA00006656"/>
    </source>
</evidence>
<evidence type="ECO:0000256" key="6">
    <source>
        <dbReference type="SAM" id="SignalP"/>
    </source>
</evidence>
<dbReference type="GO" id="GO:0008083">
    <property type="term" value="F:growth factor activity"/>
    <property type="evidence" value="ECO:0007669"/>
    <property type="project" value="UniProtKB-KW"/>
</dbReference>
<name>A0A9D4BJS3_DREPO</name>
<feature type="chain" id="PRO_5038984934" description="TGF-beta family profile domain-containing protein" evidence="6">
    <location>
        <begin position="24"/>
        <end position="455"/>
    </location>
</feature>
<feature type="region of interest" description="Disordered" evidence="5">
    <location>
        <begin position="92"/>
        <end position="130"/>
    </location>
</feature>
<sequence length="455" mass="52713">MGYLIYLRIYCILIIGFIDRVCTHTTVIYDNDKWQDFNVEQYTTNVQDSSLKTTLTPAKTLSVYSEQSGISGPISVYDHYIGGDDKHINCDDETNDGLHKNEDIDRRGTQGHSDLNDRRPRRDQPEQKSFRKGLEIDFMQNVLGEEHKIKVPLKRPKQMPGYVAMLYDILTEQNERTLIPAGSEQLKSKPKIRFYRGLFHGIGKNNWISYDMKDIDLEKITRLEFVVTMPQMKERNTSISLYVDADTEVIEKVEVSFVIYEDYIVCDLSALITTKQLNKINIMNQLSAIGHTHKFSRLQEPLILVYENHQSTPYPTSFEGLPGREKRNVNNMQAILSRDYSDYPDDPTELICGRQDWSLPMDDFNWEWWLLPRQFNAGVCTGSCYWPHAANNTSSYVFLTSLWHEITMHLNDMLVPQARCVPNSFHPMTVAYKPNDNEVVFVEIQDMKVASCACR</sequence>
<dbReference type="PROSITE" id="PS51362">
    <property type="entry name" value="TGF_BETA_2"/>
    <property type="match status" value="1"/>
</dbReference>
<dbReference type="CDD" id="cd13756">
    <property type="entry name" value="TGF_beta_BMPs_GDFs"/>
    <property type="match status" value="1"/>
</dbReference>
<evidence type="ECO:0000313" key="9">
    <source>
        <dbReference type="Proteomes" id="UP000828390"/>
    </source>
</evidence>
<reference evidence="8" key="2">
    <citation type="submission" date="2020-11" db="EMBL/GenBank/DDBJ databases">
        <authorList>
            <person name="McCartney M.A."/>
            <person name="Auch B."/>
            <person name="Kono T."/>
            <person name="Mallez S."/>
            <person name="Becker A."/>
            <person name="Gohl D.M."/>
            <person name="Silverstein K.A.T."/>
            <person name="Koren S."/>
            <person name="Bechman K.B."/>
            <person name="Herman A."/>
            <person name="Abrahante J.E."/>
            <person name="Garbe J."/>
        </authorList>
    </citation>
    <scope>NUCLEOTIDE SEQUENCE</scope>
    <source>
        <strain evidence="8">Duluth1</strain>
        <tissue evidence="8">Whole animal</tissue>
    </source>
</reference>
<dbReference type="OrthoDB" id="6135292at2759"/>
<keyword evidence="4" id="KW-0339">Growth factor</keyword>